<dbReference type="Proteomes" id="UP001233172">
    <property type="component" value="Unassembled WGS sequence"/>
</dbReference>
<sequence length="100" mass="10982">MEQNNLQMALQLADNSATQPALQLASNPDSQYDLLSATNPMPQNSQQTFITEPRVASTEPQNDLLSLPNLSSSVACSCHENYFQCSGKRNTIACLYVLFV</sequence>
<proteinExistence type="predicted"/>
<reference evidence="1" key="1">
    <citation type="journal article" date="2023" name="PLoS Negl. Trop. Dis.">
        <title>A genome sequence for Biomphalaria pfeifferi, the major vector snail for the human-infecting parasite Schistosoma mansoni.</title>
        <authorList>
            <person name="Bu L."/>
            <person name="Lu L."/>
            <person name="Laidemitt M.R."/>
            <person name="Zhang S.M."/>
            <person name="Mutuku M."/>
            <person name="Mkoji G."/>
            <person name="Steinauer M."/>
            <person name="Loker E.S."/>
        </authorList>
    </citation>
    <scope>NUCLEOTIDE SEQUENCE</scope>
    <source>
        <strain evidence="1">KasaAsao</strain>
    </source>
</reference>
<keyword evidence="2" id="KW-1185">Reference proteome</keyword>
<dbReference type="EMBL" id="JASAOG010000011">
    <property type="protein sequence ID" value="KAK0066398.1"/>
    <property type="molecule type" value="Genomic_DNA"/>
</dbReference>
<evidence type="ECO:0000313" key="2">
    <source>
        <dbReference type="Proteomes" id="UP001233172"/>
    </source>
</evidence>
<evidence type="ECO:0000313" key="1">
    <source>
        <dbReference type="EMBL" id="KAK0066398.1"/>
    </source>
</evidence>
<dbReference type="AlphaFoldDB" id="A0AAD8C670"/>
<gene>
    <name evidence="1" type="ORF">Bpfe_004519</name>
</gene>
<protein>
    <submittedName>
        <fullName evidence="1">Uncharacterized protein</fullName>
    </submittedName>
</protein>
<organism evidence="1 2">
    <name type="scientific">Biomphalaria pfeifferi</name>
    <name type="common">Bloodfluke planorb</name>
    <name type="synonym">Freshwater snail</name>
    <dbReference type="NCBI Taxonomy" id="112525"/>
    <lineage>
        <taxon>Eukaryota</taxon>
        <taxon>Metazoa</taxon>
        <taxon>Spiralia</taxon>
        <taxon>Lophotrochozoa</taxon>
        <taxon>Mollusca</taxon>
        <taxon>Gastropoda</taxon>
        <taxon>Heterobranchia</taxon>
        <taxon>Euthyneura</taxon>
        <taxon>Panpulmonata</taxon>
        <taxon>Hygrophila</taxon>
        <taxon>Lymnaeoidea</taxon>
        <taxon>Planorbidae</taxon>
        <taxon>Biomphalaria</taxon>
    </lineage>
</organism>
<comment type="caution">
    <text evidence="1">The sequence shown here is derived from an EMBL/GenBank/DDBJ whole genome shotgun (WGS) entry which is preliminary data.</text>
</comment>
<reference evidence="1" key="2">
    <citation type="submission" date="2023-04" db="EMBL/GenBank/DDBJ databases">
        <authorList>
            <person name="Bu L."/>
            <person name="Lu L."/>
            <person name="Laidemitt M.R."/>
            <person name="Zhang S.M."/>
            <person name="Mutuku M."/>
            <person name="Mkoji G."/>
            <person name="Steinauer M."/>
            <person name="Loker E.S."/>
        </authorList>
    </citation>
    <scope>NUCLEOTIDE SEQUENCE</scope>
    <source>
        <strain evidence="1">KasaAsao</strain>
        <tissue evidence="1">Whole Snail</tissue>
    </source>
</reference>
<accession>A0AAD8C670</accession>
<name>A0AAD8C670_BIOPF</name>